<dbReference type="CDD" id="cd11572">
    <property type="entry name" value="RlmI_M_like"/>
    <property type="match status" value="1"/>
</dbReference>
<dbReference type="InterPro" id="IPR041532">
    <property type="entry name" value="RlmI-like_PUA"/>
</dbReference>
<keyword evidence="3" id="KW-0949">S-adenosyl-L-methionine</keyword>
<dbReference type="GO" id="GO:0032259">
    <property type="term" value="P:methylation"/>
    <property type="evidence" value="ECO:0007669"/>
    <property type="project" value="UniProtKB-KW"/>
</dbReference>
<dbReference type="Pfam" id="PF17785">
    <property type="entry name" value="PUA_3"/>
    <property type="match status" value="1"/>
</dbReference>
<feature type="domain" description="S-adenosylmethionine-dependent methyltransferase" evidence="4">
    <location>
        <begin position="161"/>
        <end position="334"/>
    </location>
</feature>
<dbReference type="GO" id="GO:0003723">
    <property type="term" value="F:RNA binding"/>
    <property type="evidence" value="ECO:0007669"/>
    <property type="project" value="InterPro"/>
</dbReference>
<evidence type="ECO:0000256" key="1">
    <source>
        <dbReference type="ARBA" id="ARBA00022603"/>
    </source>
</evidence>
<dbReference type="AlphaFoldDB" id="A0A0D6XP53"/>
<keyword evidence="8" id="KW-1185">Reference proteome</keyword>
<dbReference type="RefSeq" id="WP_044361369.1">
    <property type="nucleotide sequence ID" value="NZ_JXWY01000107.1"/>
</dbReference>
<dbReference type="PANTHER" id="PTHR43042:SF3">
    <property type="entry name" value="RIBOSOMAL RNA LARGE SUBUNIT METHYLTRANSFERASE YWBD-RELATED"/>
    <property type="match status" value="1"/>
</dbReference>
<evidence type="ECO:0000313" key="7">
    <source>
        <dbReference type="EMBL" id="SUM57114.1"/>
    </source>
</evidence>
<evidence type="ECO:0000259" key="4">
    <source>
        <dbReference type="Pfam" id="PF10672"/>
    </source>
</evidence>
<evidence type="ECO:0000256" key="3">
    <source>
        <dbReference type="ARBA" id="ARBA00022691"/>
    </source>
</evidence>
<dbReference type="OrthoDB" id="9805492at2"/>
<dbReference type="EMBL" id="JXWY01000107">
    <property type="protein sequence ID" value="KIX90036.1"/>
    <property type="molecule type" value="Genomic_DNA"/>
</dbReference>
<dbReference type="EMBL" id="UHDT01000001">
    <property type="protein sequence ID" value="SUM57114.1"/>
    <property type="molecule type" value="Genomic_DNA"/>
</dbReference>
<gene>
    <name evidence="7" type="primary">rlmI</name>
    <name evidence="7" type="ORF">NCTC13832_00783</name>
    <name evidence="6" type="ORF">TP70_09965</name>
</gene>
<evidence type="ECO:0000313" key="9">
    <source>
        <dbReference type="Proteomes" id="UP000254100"/>
    </source>
</evidence>
<dbReference type="STRING" id="569857.TP70_09965"/>
<dbReference type="Gene3D" id="2.30.130.10">
    <property type="entry name" value="PUA domain"/>
    <property type="match status" value="1"/>
</dbReference>
<evidence type="ECO:0000313" key="6">
    <source>
        <dbReference type="EMBL" id="KIX90036.1"/>
    </source>
</evidence>
<proteinExistence type="predicted"/>
<dbReference type="InterPro" id="IPR029063">
    <property type="entry name" value="SAM-dependent_MTases_sf"/>
</dbReference>
<dbReference type="GO" id="GO:0008168">
    <property type="term" value="F:methyltransferase activity"/>
    <property type="evidence" value="ECO:0007669"/>
    <property type="project" value="UniProtKB-KW"/>
</dbReference>
<name>A0A0D6XP53_9STAP</name>
<dbReference type="Proteomes" id="UP000032366">
    <property type="component" value="Unassembled WGS sequence"/>
</dbReference>
<evidence type="ECO:0000256" key="2">
    <source>
        <dbReference type="ARBA" id="ARBA00022679"/>
    </source>
</evidence>
<dbReference type="EC" id="2.1.1.191" evidence="7"/>
<protein>
    <submittedName>
        <fullName evidence="7">Putative methyltransferase</fullName>
        <ecNumber evidence="7">2.1.1.191</ecNumber>
    </submittedName>
    <submittedName>
        <fullName evidence="6">SAM-dependent methyltransferase</fullName>
    </submittedName>
</protein>
<dbReference type="Pfam" id="PF10672">
    <property type="entry name" value="Methyltrans_SAM"/>
    <property type="match status" value="1"/>
</dbReference>
<dbReference type="InterPro" id="IPR036974">
    <property type="entry name" value="PUA_sf"/>
</dbReference>
<organism evidence="7 9">
    <name type="scientific">Staphylococcus microti</name>
    <dbReference type="NCBI Taxonomy" id="569857"/>
    <lineage>
        <taxon>Bacteria</taxon>
        <taxon>Bacillati</taxon>
        <taxon>Bacillota</taxon>
        <taxon>Bacilli</taxon>
        <taxon>Bacillales</taxon>
        <taxon>Staphylococcaceae</taxon>
        <taxon>Staphylococcus</taxon>
    </lineage>
</organism>
<dbReference type="InterPro" id="IPR015947">
    <property type="entry name" value="PUA-like_sf"/>
</dbReference>
<sequence length="390" mass="44541">MKTAILNKGKETKYMNGYPLIEEEDIYQQGALQSGDVFHLKTAQDQYIATGYVGYQHKGIGWVLTYDETADINQAFFEDVFEAAREERQYYYNIDGTNAFRLFNGEGDGIGGLTIDHYNGHLLIQWYSQGIYAFRDDIVAAITQTFAYTSIYEKTRFKDSDIQGGFVTGEAPEFPIVIEENFTFYNVHLDDGPMTGIFLDQKEVRKKIRDYYSAERHVLNLFSYTGAFSVIAASQATQTTSVDLANRSRPMTEENFGLNGIDPKTQALYVMDTFDYYKYAERHGLTYDTIVIDPPSFARNKKKTFSVTKDYDKLIKGALPLLNEKGTLVLSTNHSMYPLKAFKNMIKQTLSGLGVPYRIDEVMGLPKDFKTHPHYKPSKYLKVVFVTLMD</sequence>
<evidence type="ECO:0000313" key="8">
    <source>
        <dbReference type="Proteomes" id="UP000032366"/>
    </source>
</evidence>
<keyword evidence="2 7" id="KW-0808">Transferase</keyword>
<dbReference type="Proteomes" id="UP000254100">
    <property type="component" value="Unassembled WGS sequence"/>
</dbReference>
<reference evidence="7 9" key="2">
    <citation type="submission" date="2018-06" db="EMBL/GenBank/DDBJ databases">
        <authorList>
            <consortium name="Pathogen Informatics"/>
            <person name="Doyle S."/>
        </authorList>
    </citation>
    <scope>NUCLEOTIDE SEQUENCE [LARGE SCALE GENOMIC DNA]</scope>
    <source>
        <strain evidence="7 9">NCTC13832</strain>
    </source>
</reference>
<dbReference type="Gene3D" id="3.40.50.150">
    <property type="entry name" value="Vaccinia Virus protein VP39"/>
    <property type="match status" value="1"/>
</dbReference>
<evidence type="ECO:0000259" key="5">
    <source>
        <dbReference type="Pfam" id="PF17785"/>
    </source>
</evidence>
<accession>A0A0D6XP53</accession>
<dbReference type="SUPFAM" id="SSF53335">
    <property type="entry name" value="S-adenosyl-L-methionine-dependent methyltransferases"/>
    <property type="match status" value="1"/>
</dbReference>
<dbReference type="Gene3D" id="3.30.750.80">
    <property type="entry name" value="RNA methyltransferase domain (HRMD) like"/>
    <property type="match status" value="1"/>
</dbReference>
<feature type="domain" description="RlmI-like PUA" evidence="5">
    <location>
        <begin position="5"/>
        <end position="65"/>
    </location>
</feature>
<dbReference type="InterPro" id="IPR019614">
    <property type="entry name" value="SAM-dep_methyl-trfase"/>
</dbReference>
<keyword evidence="1 7" id="KW-0489">Methyltransferase</keyword>
<reference evidence="6 8" key="1">
    <citation type="submission" date="2015-01" db="EMBL/GenBank/DDBJ databases">
        <authorList>
            <person name="Guo J."/>
        </authorList>
    </citation>
    <scope>NUCLEOTIDE SEQUENCE [LARGE SCALE GENOMIC DNA]</scope>
    <source>
        <strain evidence="6 8">DSM 22147</strain>
    </source>
</reference>
<dbReference type="PANTHER" id="PTHR43042">
    <property type="entry name" value="SAM-DEPENDENT METHYLTRANSFERASE"/>
    <property type="match status" value="1"/>
</dbReference>
<dbReference type="SUPFAM" id="SSF88697">
    <property type="entry name" value="PUA domain-like"/>
    <property type="match status" value="1"/>
</dbReference>